<evidence type="ECO:0000313" key="2">
    <source>
        <dbReference type="EMBL" id="BAB51796.1"/>
    </source>
</evidence>
<dbReference type="HOGENOM" id="CLU_2094900_0_0_5"/>
<name>Q98C25_RHILO</name>
<feature type="signal peptide" evidence="1">
    <location>
        <begin position="1"/>
        <end position="22"/>
    </location>
</feature>
<dbReference type="AlphaFoldDB" id="Q98C25"/>
<gene>
    <name evidence="2" type="ordered locus">mll5324</name>
</gene>
<organism evidence="2 3">
    <name type="scientific">Mesorhizobium japonicum (strain LMG 29417 / CECT 9101 / MAFF 303099)</name>
    <name type="common">Mesorhizobium loti (strain MAFF 303099)</name>
    <dbReference type="NCBI Taxonomy" id="266835"/>
    <lineage>
        <taxon>Bacteria</taxon>
        <taxon>Pseudomonadati</taxon>
        <taxon>Pseudomonadota</taxon>
        <taxon>Alphaproteobacteria</taxon>
        <taxon>Hyphomicrobiales</taxon>
        <taxon>Phyllobacteriaceae</taxon>
        <taxon>Mesorhizobium</taxon>
    </lineage>
</organism>
<accession>Q98C25</accession>
<dbReference type="EMBL" id="BA000012">
    <property type="protein sequence ID" value="BAB51796.1"/>
    <property type="molecule type" value="Genomic_DNA"/>
</dbReference>
<feature type="chain" id="PRO_5004324840" evidence="1">
    <location>
        <begin position="23"/>
        <end position="116"/>
    </location>
</feature>
<evidence type="ECO:0000313" key="3">
    <source>
        <dbReference type="Proteomes" id="UP000000552"/>
    </source>
</evidence>
<dbReference type="KEGG" id="mlo:mll5324"/>
<dbReference type="Proteomes" id="UP000000552">
    <property type="component" value="Chromosome"/>
</dbReference>
<sequence length="116" mass="12538">MRAMCVVLAAMVMVWMRHSKNASLPLPGCGGSASSNWKVKGCSDFFVFGPALAVRREPAATSCQVNGARPSRRYRQAADDLVFNPAFPTSGVILRQSWEVRLALRAWLSVGSPIAA</sequence>
<keyword evidence="1" id="KW-0732">Signal</keyword>
<reference evidence="2 3" key="1">
    <citation type="journal article" date="2000" name="DNA Res.">
        <title>Complete genome structure of the nitrogen-fixing symbiotic bacterium Mesorhizobium loti.</title>
        <authorList>
            <person name="Kaneko T."/>
            <person name="Nakamura Y."/>
            <person name="Sato S."/>
            <person name="Asamizu E."/>
            <person name="Kato T."/>
            <person name="Sasamoto S."/>
            <person name="Watanabe A."/>
            <person name="Idesawa K."/>
            <person name="Ishikawa A."/>
            <person name="Kawashima K."/>
            <person name="Kimura T."/>
            <person name="Kishida Y."/>
            <person name="Kiyokawa C."/>
            <person name="Kohara M."/>
            <person name="Matsumoto M."/>
            <person name="Matsuno A."/>
            <person name="Mochizuki Y."/>
            <person name="Nakayama S."/>
            <person name="Nakazaki N."/>
            <person name="Shimpo S."/>
            <person name="Sugimoto M."/>
            <person name="Takeuchi C."/>
            <person name="Yamada M."/>
            <person name="Tabata S."/>
        </authorList>
    </citation>
    <scope>NUCLEOTIDE SEQUENCE [LARGE SCALE GENOMIC DNA]</scope>
    <source>
        <strain evidence="3">LMG 29417 / CECT 9101 / MAFF 303099</strain>
    </source>
</reference>
<proteinExistence type="predicted"/>
<evidence type="ECO:0000256" key="1">
    <source>
        <dbReference type="SAM" id="SignalP"/>
    </source>
</evidence>
<protein>
    <submittedName>
        <fullName evidence="2">Mll5324 protein</fullName>
    </submittedName>
</protein>